<protein>
    <submittedName>
        <fullName evidence="1">Uncharacterized protein</fullName>
    </submittedName>
</protein>
<sequence length="361" mass="40579">MKLVGLSIAAAIQGISEVSRELSGGNEPAYCPRVLHSRSLRGDPDHPESLILDTISVAATVFNINRVLSRHIDRPRERRAMVKIRELVAIIGEGVMIFDQAAVLLRDGGTPGEVRRSRLLLHRFRDVLRFLHVIFGIHGNMDINLSQSIEGLHLAAESIANGAGKFGRRLKAAHLLADQPDLIDRSLAEVPDLSTVRIPLAPNDLAATSYGYDFGYFDGTNNRPRFSCNAYFHRPSLTNADILQFFRDKIRAWARVDGSEVDASVRRFRHYYAKKNGPPRTDEWLRNVAADCYDELARRVAADKKKAQEFAGGPITIRLSPVEMDNLSERRNGRRVKLSGIDDQVFRDLALAYVIFELERR</sequence>
<proteinExistence type="predicted"/>
<evidence type="ECO:0000313" key="2">
    <source>
        <dbReference type="Proteomes" id="UP001174936"/>
    </source>
</evidence>
<gene>
    <name evidence="1" type="ORF">B0T16DRAFT_458655</name>
</gene>
<dbReference type="Proteomes" id="UP001174936">
    <property type="component" value="Unassembled WGS sequence"/>
</dbReference>
<accession>A0AA39Y662</accession>
<comment type="caution">
    <text evidence="1">The sequence shown here is derived from an EMBL/GenBank/DDBJ whole genome shotgun (WGS) entry which is preliminary data.</text>
</comment>
<organism evidence="1 2">
    <name type="scientific">Cercophora newfieldiana</name>
    <dbReference type="NCBI Taxonomy" id="92897"/>
    <lineage>
        <taxon>Eukaryota</taxon>
        <taxon>Fungi</taxon>
        <taxon>Dikarya</taxon>
        <taxon>Ascomycota</taxon>
        <taxon>Pezizomycotina</taxon>
        <taxon>Sordariomycetes</taxon>
        <taxon>Sordariomycetidae</taxon>
        <taxon>Sordariales</taxon>
        <taxon>Lasiosphaeriaceae</taxon>
        <taxon>Cercophora</taxon>
    </lineage>
</organism>
<reference evidence="1" key="1">
    <citation type="submission" date="2023-06" db="EMBL/GenBank/DDBJ databases">
        <title>Genome-scale phylogeny and comparative genomics of the fungal order Sordariales.</title>
        <authorList>
            <consortium name="Lawrence Berkeley National Laboratory"/>
            <person name="Hensen N."/>
            <person name="Bonometti L."/>
            <person name="Westerberg I."/>
            <person name="Brannstrom I.O."/>
            <person name="Guillou S."/>
            <person name="Cros-Aarteil S."/>
            <person name="Calhoun S."/>
            <person name="Haridas S."/>
            <person name="Kuo A."/>
            <person name="Mondo S."/>
            <person name="Pangilinan J."/>
            <person name="Riley R."/>
            <person name="Labutti K."/>
            <person name="Andreopoulos B."/>
            <person name="Lipzen A."/>
            <person name="Chen C."/>
            <person name="Yanf M."/>
            <person name="Daum C."/>
            <person name="Ng V."/>
            <person name="Clum A."/>
            <person name="Steindorff A."/>
            <person name="Ohm R."/>
            <person name="Martin F."/>
            <person name="Silar P."/>
            <person name="Natvig D."/>
            <person name="Lalanne C."/>
            <person name="Gautier V."/>
            <person name="Ament-Velasquez S.L."/>
            <person name="Kruys A."/>
            <person name="Hutchinson M.I."/>
            <person name="Powell A.J."/>
            <person name="Barry K."/>
            <person name="Miller A.N."/>
            <person name="Grigoriev I.V."/>
            <person name="Debuchy R."/>
            <person name="Gladieux P."/>
            <person name="Thoren M.H."/>
            <person name="Johannesson H."/>
        </authorList>
    </citation>
    <scope>NUCLEOTIDE SEQUENCE</scope>
    <source>
        <strain evidence="1">SMH2532-1</strain>
    </source>
</reference>
<dbReference type="AlphaFoldDB" id="A0AA39Y662"/>
<name>A0AA39Y662_9PEZI</name>
<evidence type="ECO:0000313" key="1">
    <source>
        <dbReference type="EMBL" id="KAK0646771.1"/>
    </source>
</evidence>
<keyword evidence="2" id="KW-1185">Reference proteome</keyword>
<dbReference type="EMBL" id="JAULSV010000004">
    <property type="protein sequence ID" value="KAK0646771.1"/>
    <property type="molecule type" value="Genomic_DNA"/>
</dbReference>